<dbReference type="SFLD" id="SFLDS00005">
    <property type="entry name" value="Isoprenoid_Synthase_Type_I"/>
    <property type="match status" value="1"/>
</dbReference>
<dbReference type="EC" id="2.5.1.-" evidence="7"/>
<protein>
    <submittedName>
        <fullName evidence="7">Polyprenyl synthetase family protein</fullName>
        <ecNumber evidence="7">2.5.1.-</ecNumber>
    </submittedName>
</protein>
<dbReference type="InterPro" id="IPR008949">
    <property type="entry name" value="Isoprenoid_synthase_dom_sf"/>
</dbReference>
<dbReference type="RefSeq" id="WP_077410406.1">
    <property type="nucleotide sequence ID" value="NZ_JBHRTS010000002.1"/>
</dbReference>
<evidence type="ECO:0000256" key="5">
    <source>
        <dbReference type="ARBA" id="ARBA00022842"/>
    </source>
</evidence>
<comment type="similarity">
    <text evidence="2 6">Belongs to the FPP/GGPP synthase family.</text>
</comment>
<evidence type="ECO:0000313" key="7">
    <source>
        <dbReference type="EMBL" id="MFC3193540.1"/>
    </source>
</evidence>
<evidence type="ECO:0000256" key="4">
    <source>
        <dbReference type="ARBA" id="ARBA00022723"/>
    </source>
</evidence>
<dbReference type="GO" id="GO:0016740">
    <property type="term" value="F:transferase activity"/>
    <property type="evidence" value="ECO:0007669"/>
    <property type="project" value="UniProtKB-KW"/>
</dbReference>
<organism evidence="7 8">
    <name type="scientific">Marinicella sediminis</name>
    <dbReference type="NCBI Taxonomy" id="1792834"/>
    <lineage>
        <taxon>Bacteria</taxon>
        <taxon>Pseudomonadati</taxon>
        <taxon>Pseudomonadota</taxon>
        <taxon>Gammaproteobacteria</taxon>
        <taxon>Lysobacterales</taxon>
        <taxon>Marinicellaceae</taxon>
        <taxon>Marinicella</taxon>
    </lineage>
</organism>
<dbReference type="InterPro" id="IPR033749">
    <property type="entry name" value="Polyprenyl_synt_CS"/>
</dbReference>
<keyword evidence="3 6" id="KW-0808">Transferase</keyword>
<dbReference type="CDD" id="cd00685">
    <property type="entry name" value="Trans_IPPS_HT"/>
    <property type="match status" value="1"/>
</dbReference>
<dbReference type="PROSITE" id="PS00444">
    <property type="entry name" value="POLYPRENYL_SYNTHASE_2"/>
    <property type="match status" value="1"/>
</dbReference>
<proteinExistence type="inferred from homology"/>
<accession>A0ABV7J9J8</accession>
<dbReference type="PANTHER" id="PTHR12001:SF69">
    <property type="entry name" value="ALL TRANS-POLYPRENYL-DIPHOSPHATE SYNTHASE PDSS1"/>
    <property type="match status" value="1"/>
</dbReference>
<dbReference type="Proteomes" id="UP001595533">
    <property type="component" value="Unassembled WGS sequence"/>
</dbReference>
<dbReference type="InterPro" id="IPR000092">
    <property type="entry name" value="Polyprenyl_synt"/>
</dbReference>
<keyword evidence="8" id="KW-1185">Reference proteome</keyword>
<name>A0ABV7J9J8_9GAMM</name>
<dbReference type="Pfam" id="PF00348">
    <property type="entry name" value="polyprenyl_synt"/>
    <property type="match status" value="1"/>
</dbReference>
<comment type="cofactor">
    <cofactor evidence="1">
        <name>Mg(2+)</name>
        <dbReference type="ChEBI" id="CHEBI:18420"/>
    </cofactor>
</comment>
<gene>
    <name evidence="7" type="ORF">ACFODZ_04685</name>
</gene>
<keyword evidence="5" id="KW-0460">Magnesium</keyword>
<evidence type="ECO:0000256" key="6">
    <source>
        <dbReference type="RuleBase" id="RU004466"/>
    </source>
</evidence>
<comment type="caution">
    <text evidence="7">The sequence shown here is derived from an EMBL/GenBank/DDBJ whole genome shotgun (WGS) entry which is preliminary data.</text>
</comment>
<evidence type="ECO:0000256" key="3">
    <source>
        <dbReference type="ARBA" id="ARBA00022679"/>
    </source>
</evidence>
<evidence type="ECO:0000256" key="2">
    <source>
        <dbReference type="ARBA" id="ARBA00006706"/>
    </source>
</evidence>
<evidence type="ECO:0000313" key="8">
    <source>
        <dbReference type="Proteomes" id="UP001595533"/>
    </source>
</evidence>
<evidence type="ECO:0000256" key="1">
    <source>
        <dbReference type="ARBA" id="ARBA00001946"/>
    </source>
</evidence>
<dbReference type="SUPFAM" id="SSF48576">
    <property type="entry name" value="Terpenoid synthases"/>
    <property type="match status" value="1"/>
</dbReference>
<dbReference type="EMBL" id="JBHRTS010000002">
    <property type="protein sequence ID" value="MFC3193540.1"/>
    <property type="molecule type" value="Genomic_DNA"/>
</dbReference>
<keyword evidence="4" id="KW-0479">Metal-binding</keyword>
<sequence length="327" mass="36548">MEPTINNINDVMSLTQQDMQQVNRHLKQQLNSEVVLINQIAAYIINNGGKRLRPVLMVLLARALNYEGNQHINLAAVIELIHTATLLHDDVVDESEMRRGEKTSHEIWGNSASVLVGDFLYSKSFQMMVQADSMEVMSILSDATNKISEGEVQQLLNIGNVDITESAYHQIIANKTAKLFEAACQLAGVITGQNKQQKRLLGEYGMRLGTAFQIADDVLDYIADDDSLGKNLGDDFREGKLTLPLIYLLKSGNETQQQQVSSAIQSPDETNFIHFRQMVLDSEAIHYTLEVARQHSKQAQQAISDLPDSVAKGALLFLCDYAWQRTQ</sequence>
<dbReference type="PANTHER" id="PTHR12001">
    <property type="entry name" value="GERANYLGERANYL PYROPHOSPHATE SYNTHASE"/>
    <property type="match status" value="1"/>
</dbReference>
<reference evidence="8" key="1">
    <citation type="journal article" date="2019" name="Int. J. Syst. Evol. Microbiol.">
        <title>The Global Catalogue of Microorganisms (GCM) 10K type strain sequencing project: providing services to taxonomists for standard genome sequencing and annotation.</title>
        <authorList>
            <consortium name="The Broad Institute Genomics Platform"/>
            <consortium name="The Broad Institute Genome Sequencing Center for Infectious Disease"/>
            <person name="Wu L."/>
            <person name="Ma J."/>
        </authorList>
    </citation>
    <scope>NUCLEOTIDE SEQUENCE [LARGE SCALE GENOMIC DNA]</scope>
    <source>
        <strain evidence="8">KCTC 42953</strain>
    </source>
</reference>
<dbReference type="PROSITE" id="PS00723">
    <property type="entry name" value="POLYPRENYL_SYNTHASE_1"/>
    <property type="match status" value="1"/>
</dbReference>
<dbReference type="Gene3D" id="1.10.600.10">
    <property type="entry name" value="Farnesyl Diphosphate Synthase"/>
    <property type="match status" value="1"/>
</dbReference>